<dbReference type="AlphaFoldDB" id="A0A5J9V1I0"/>
<dbReference type="SUPFAM" id="SSF51182">
    <property type="entry name" value="RmlC-like cupins"/>
    <property type="match status" value="1"/>
</dbReference>
<feature type="region of interest" description="Disordered" evidence="1">
    <location>
        <begin position="68"/>
        <end position="92"/>
    </location>
</feature>
<dbReference type="PANTHER" id="PTHR33271:SF35">
    <property type="entry name" value="OS02G0620400 PROTEIN"/>
    <property type="match status" value="1"/>
</dbReference>
<dbReference type="Gramene" id="TVU29200">
    <property type="protein sequence ID" value="TVU29200"/>
    <property type="gene ID" value="EJB05_20758"/>
</dbReference>
<evidence type="ECO:0000259" key="2">
    <source>
        <dbReference type="Pfam" id="PF05899"/>
    </source>
</evidence>
<dbReference type="OrthoDB" id="10260542at2759"/>
<comment type="caution">
    <text evidence="3">The sequence shown here is derived from an EMBL/GenBank/DDBJ whole genome shotgun (WGS) entry which is preliminary data.</text>
</comment>
<name>A0A5J9V1I0_9POAL</name>
<feature type="compositionally biased region" description="Polar residues" evidence="1">
    <location>
        <begin position="27"/>
        <end position="53"/>
    </location>
</feature>
<protein>
    <recommendedName>
        <fullName evidence="2">(S)-ureidoglycine aminohydrolase cupin domain-containing protein</fullName>
    </recommendedName>
</protein>
<dbReference type="Proteomes" id="UP000324897">
    <property type="component" value="Chromosome 1"/>
</dbReference>
<evidence type="ECO:0000313" key="4">
    <source>
        <dbReference type="Proteomes" id="UP000324897"/>
    </source>
</evidence>
<keyword evidence="4" id="KW-1185">Reference proteome</keyword>
<dbReference type="Gene3D" id="2.60.120.10">
    <property type="entry name" value="Jelly Rolls"/>
    <property type="match status" value="1"/>
</dbReference>
<accession>A0A5J9V1I0</accession>
<dbReference type="PANTHER" id="PTHR33271">
    <property type="entry name" value="OS04G0445200 PROTEIN"/>
    <property type="match status" value="1"/>
</dbReference>
<reference evidence="3 4" key="1">
    <citation type="journal article" date="2019" name="Sci. Rep.">
        <title>A high-quality genome of Eragrostis curvula grass provides insights into Poaceae evolution and supports new strategies to enhance forage quality.</title>
        <authorList>
            <person name="Carballo J."/>
            <person name="Santos B.A.C.M."/>
            <person name="Zappacosta D."/>
            <person name="Garbus I."/>
            <person name="Selva J.P."/>
            <person name="Gallo C.A."/>
            <person name="Diaz A."/>
            <person name="Albertini E."/>
            <person name="Caccamo M."/>
            <person name="Echenique V."/>
        </authorList>
    </citation>
    <scope>NUCLEOTIDE SEQUENCE [LARGE SCALE GENOMIC DNA]</scope>
    <source>
        <strain evidence="4">cv. Victoria</strain>
        <tissue evidence="3">Leaf</tissue>
    </source>
</reference>
<gene>
    <name evidence="3" type="ORF">EJB05_20758</name>
</gene>
<evidence type="ECO:0000256" key="1">
    <source>
        <dbReference type="SAM" id="MobiDB-lite"/>
    </source>
</evidence>
<dbReference type="InterPro" id="IPR008579">
    <property type="entry name" value="UGlyAH_Cupin_dom"/>
</dbReference>
<dbReference type="InterPro" id="IPR014710">
    <property type="entry name" value="RmlC-like_jellyroll"/>
</dbReference>
<dbReference type="CDD" id="cd02227">
    <property type="entry name" value="cupin_TM1112-like"/>
    <property type="match status" value="1"/>
</dbReference>
<proteinExistence type="predicted"/>
<feature type="non-terminal residue" evidence="3">
    <location>
        <position position="1"/>
    </location>
</feature>
<dbReference type="EMBL" id="RWGY01000011">
    <property type="protein sequence ID" value="TVU29200.1"/>
    <property type="molecule type" value="Genomic_DNA"/>
</dbReference>
<sequence>IERIPPIPPTQVEGHHTLQLPFVASSPHYQESSPSTPTKLTQLSITAPSPEPQLQATILRRSPPVVVRPMASSSNPDSMDTDPPGGGLSIVVERNPPESRLQQLGVRSWPKWGCPTGKFPLKFDARQTCYLVKGKVRAQIKGSSECVEFGAGDLVVFPKGLSCTWDVLAAVDKFYKFDSS</sequence>
<organism evidence="3 4">
    <name type="scientific">Eragrostis curvula</name>
    <name type="common">weeping love grass</name>
    <dbReference type="NCBI Taxonomy" id="38414"/>
    <lineage>
        <taxon>Eukaryota</taxon>
        <taxon>Viridiplantae</taxon>
        <taxon>Streptophyta</taxon>
        <taxon>Embryophyta</taxon>
        <taxon>Tracheophyta</taxon>
        <taxon>Spermatophyta</taxon>
        <taxon>Magnoliopsida</taxon>
        <taxon>Liliopsida</taxon>
        <taxon>Poales</taxon>
        <taxon>Poaceae</taxon>
        <taxon>PACMAD clade</taxon>
        <taxon>Chloridoideae</taxon>
        <taxon>Eragrostideae</taxon>
        <taxon>Eragrostidinae</taxon>
        <taxon>Eragrostis</taxon>
    </lineage>
</organism>
<evidence type="ECO:0000313" key="3">
    <source>
        <dbReference type="EMBL" id="TVU29200.1"/>
    </source>
</evidence>
<dbReference type="InterPro" id="IPR011051">
    <property type="entry name" value="RmlC_Cupin_sf"/>
</dbReference>
<feature type="domain" description="(S)-ureidoglycine aminohydrolase cupin" evidence="2">
    <location>
        <begin position="102"/>
        <end position="175"/>
    </location>
</feature>
<dbReference type="Pfam" id="PF05899">
    <property type="entry name" value="Cupin_3"/>
    <property type="match status" value="1"/>
</dbReference>
<feature type="region of interest" description="Disordered" evidence="1">
    <location>
        <begin position="24"/>
        <end position="53"/>
    </location>
</feature>